<dbReference type="RefSeq" id="WP_104141854.1">
    <property type="nucleotide sequence ID" value="NZ_PREU01000001.1"/>
</dbReference>
<dbReference type="Proteomes" id="UP000239990">
    <property type="component" value="Unassembled WGS sequence"/>
</dbReference>
<dbReference type="PANTHER" id="PTHR43798">
    <property type="entry name" value="MONOACYLGLYCEROL LIPASE"/>
    <property type="match status" value="1"/>
</dbReference>
<organism evidence="3 4">
    <name type="scientific">Achromobacter spanius</name>
    <dbReference type="NCBI Taxonomy" id="217203"/>
    <lineage>
        <taxon>Bacteria</taxon>
        <taxon>Pseudomonadati</taxon>
        <taxon>Pseudomonadota</taxon>
        <taxon>Betaproteobacteria</taxon>
        <taxon>Burkholderiales</taxon>
        <taxon>Alcaligenaceae</taxon>
        <taxon>Achromobacter</taxon>
    </lineage>
</organism>
<feature type="domain" description="AB hydrolase-1" evidence="2">
    <location>
        <begin position="13"/>
        <end position="240"/>
    </location>
</feature>
<name>A0A2S5GXW0_9BURK</name>
<dbReference type="Pfam" id="PF00561">
    <property type="entry name" value="Abhydrolase_1"/>
    <property type="match status" value="1"/>
</dbReference>
<gene>
    <name evidence="3" type="ORF">C4E15_01040</name>
</gene>
<evidence type="ECO:0000313" key="4">
    <source>
        <dbReference type="Proteomes" id="UP000239990"/>
    </source>
</evidence>
<feature type="region of interest" description="Disordered" evidence="1">
    <location>
        <begin position="255"/>
        <end position="290"/>
    </location>
</feature>
<reference evidence="3 4" key="1">
    <citation type="submission" date="2018-02" db="EMBL/GenBank/DDBJ databases">
        <title>Draft Genome of Achromobacter spanius stain 6.</title>
        <authorList>
            <person name="Gunasekera T.S."/>
            <person name="Radwan O."/>
            <person name="Ruiz O.N."/>
        </authorList>
    </citation>
    <scope>NUCLEOTIDE SEQUENCE [LARGE SCALE GENOMIC DNA]</scope>
    <source>
        <strain evidence="3 4">6</strain>
    </source>
</reference>
<dbReference type="EMBL" id="PREU01000001">
    <property type="protein sequence ID" value="PPA77910.1"/>
    <property type="molecule type" value="Genomic_DNA"/>
</dbReference>
<dbReference type="Gene3D" id="3.40.50.1820">
    <property type="entry name" value="alpha/beta hydrolase"/>
    <property type="match status" value="1"/>
</dbReference>
<evidence type="ECO:0000259" key="2">
    <source>
        <dbReference type="Pfam" id="PF00561"/>
    </source>
</evidence>
<dbReference type="InterPro" id="IPR000073">
    <property type="entry name" value="AB_hydrolase_1"/>
</dbReference>
<dbReference type="AlphaFoldDB" id="A0A2S5GXW0"/>
<evidence type="ECO:0000256" key="1">
    <source>
        <dbReference type="SAM" id="MobiDB-lite"/>
    </source>
</evidence>
<accession>A0A2S5GXW0</accession>
<dbReference type="SUPFAM" id="SSF53474">
    <property type="entry name" value="alpha/beta-Hydrolases"/>
    <property type="match status" value="1"/>
</dbReference>
<feature type="compositionally biased region" description="Basic and acidic residues" evidence="1">
    <location>
        <begin position="260"/>
        <end position="270"/>
    </location>
</feature>
<evidence type="ECO:0000313" key="3">
    <source>
        <dbReference type="EMBL" id="PPA77910.1"/>
    </source>
</evidence>
<dbReference type="InterPro" id="IPR029058">
    <property type="entry name" value="AB_hydrolase_fold"/>
</dbReference>
<dbReference type="InterPro" id="IPR050266">
    <property type="entry name" value="AB_hydrolase_sf"/>
</dbReference>
<comment type="caution">
    <text evidence="3">The sequence shown here is derived from an EMBL/GenBank/DDBJ whole genome shotgun (WGS) entry which is preliminary data.</text>
</comment>
<sequence length="290" mass="30743">MSTPRRRSGRGAPLVLLHGVGLDHTLWDDLAPLLEPRFDVLRYDLLGHGAAPGIQGAANIGQFIEQLDAELDAAGWGEANVLGYSMGGLIAGAYAAARPRRVTRLVLLSTVFQRTPDEVQAVKARLVAAATQDVAASAAVSLQRWFTPAFEAARPERVAAIGHRLIKNNRANFLAAYRLFAHGDALLAQAAPDIACPTLVMTGGDDVGSTPRMTRALGRALPDARVRVLDGQRHMLPVEAPEALASALHGFLLPGGQSDARPDGMPDRTNDPAAQPLRGPSSSPFPGPRM</sequence>
<proteinExistence type="predicted"/>
<dbReference type="PRINTS" id="PR00111">
    <property type="entry name" value="ABHYDROLASE"/>
</dbReference>
<protein>
    <submittedName>
        <fullName evidence="3">3-oxoadipate enol-lactonase</fullName>
    </submittedName>
</protein>
<dbReference type="OrthoDB" id="5521505at2"/>